<evidence type="ECO:0000256" key="1">
    <source>
        <dbReference type="SAM" id="Coils"/>
    </source>
</evidence>
<proteinExistence type="predicted"/>
<evidence type="ECO:0000256" key="2">
    <source>
        <dbReference type="SAM" id="Phobius"/>
    </source>
</evidence>
<reference evidence="3 4" key="1">
    <citation type="journal article" date="2021" name="Sci. Rep.">
        <title>The genome of the diatom Chaetoceros tenuissimus carries an ancient integrated fragment of an extant virus.</title>
        <authorList>
            <person name="Hongo Y."/>
            <person name="Kimura K."/>
            <person name="Takaki Y."/>
            <person name="Yoshida Y."/>
            <person name="Baba S."/>
            <person name="Kobayashi G."/>
            <person name="Nagasaki K."/>
            <person name="Hano T."/>
            <person name="Tomaru Y."/>
        </authorList>
    </citation>
    <scope>NUCLEOTIDE SEQUENCE [LARGE SCALE GENOMIC DNA]</scope>
    <source>
        <strain evidence="3 4">NIES-3715</strain>
    </source>
</reference>
<gene>
    <name evidence="3" type="ORF">CTEN210_09453</name>
</gene>
<sequence>MSEEGVTSIQRSLDILSLNEKDQAVMEHVFKGDWTTVRELVAKYGADLSLKLVSCICSVNPPQSVIIAIKRAKSRIFAEQDEKGRLPLHYLCYYGAETYTIIFAAQCYIAALEKVDMYKKTPLEYLMTMPWEHCAEDKDDAIEELQRCHNLKCYDEKSKLPNQKALETWGHKVVIEEAIKCFMVIYAEAARIEQVDNWENCCLSHIADEIKNECLDGAGIIRKEGKSLHIDAYRLFENKFVIVVKSQSKEDVEEVYKSLCIKKLGDYTHDGIYLRLGCVYFEGTVGKNALQELVSEAEEAQKKVKKDLEAAATAVSMALNDVTGEKKVNVSDLIESCLKDFSNAPSEILSPTITMIAHLKTLLLLVLQFSCCMISATRTVNISLRELSHDRNRKRFVEKVSRQLMVSEDCSDETIALNQNEDILDPMETIQILLQSNKAEYISTYCTISVEGVNSLDCNFEEHHSHHDVKTSCTKSGGHYTTYNVVANGDQDGIRTDISLKNIPFCMSLNCEDVNSIIPDQSSSLTGIDSLTIEARSPSESDKIDPRGVDDASTRIITIFFILIHSTIVLFLLL</sequence>
<organism evidence="3 4">
    <name type="scientific">Chaetoceros tenuissimus</name>
    <dbReference type="NCBI Taxonomy" id="426638"/>
    <lineage>
        <taxon>Eukaryota</taxon>
        <taxon>Sar</taxon>
        <taxon>Stramenopiles</taxon>
        <taxon>Ochrophyta</taxon>
        <taxon>Bacillariophyta</taxon>
        <taxon>Coscinodiscophyceae</taxon>
        <taxon>Chaetocerotophycidae</taxon>
        <taxon>Chaetocerotales</taxon>
        <taxon>Chaetocerotaceae</taxon>
        <taxon>Chaetoceros</taxon>
    </lineage>
</organism>
<evidence type="ECO:0000313" key="3">
    <source>
        <dbReference type="EMBL" id="GFH52977.1"/>
    </source>
</evidence>
<keyword evidence="2" id="KW-0472">Membrane</keyword>
<name>A0AAD3CVG1_9STRA</name>
<dbReference type="AlphaFoldDB" id="A0AAD3CVG1"/>
<protein>
    <submittedName>
        <fullName evidence="3">Uncharacterized protein</fullName>
    </submittedName>
</protein>
<keyword evidence="4" id="KW-1185">Reference proteome</keyword>
<dbReference type="EMBL" id="BLLK01000046">
    <property type="protein sequence ID" value="GFH52977.1"/>
    <property type="molecule type" value="Genomic_DNA"/>
</dbReference>
<comment type="caution">
    <text evidence="3">The sequence shown here is derived from an EMBL/GenBank/DDBJ whole genome shotgun (WGS) entry which is preliminary data.</text>
</comment>
<feature type="transmembrane region" description="Helical" evidence="2">
    <location>
        <begin position="556"/>
        <end position="573"/>
    </location>
</feature>
<keyword evidence="1" id="KW-0175">Coiled coil</keyword>
<feature type="coiled-coil region" evidence="1">
    <location>
        <begin position="287"/>
        <end position="314"/>
    </location>
</feature>
<evidence type="ECO:0000313" key="4">
    <source>
        <dbReference type="Proteomes" id="UP001054902"/>
    </source>
</evidence>
<keyword evidence="2" id="KW-0812">Transmembrane</keyword>
<dbReference type="Proteomes" id="UP001054902">
    <property type="component" value="Unassembled WGS sequence"/>
</dbReference>
<keyword evidence="2" id="KW-1133">Transmembrane helix</keyword>
<accession>A0AAD3CVG1</accession>